<comment type="caution">
    <text evidence="1">The sequence shown here is derived from an EMBL/GenBank/DDBJ whole genome shotgun (WGS) entry which is preliminary data.</text>
</comment>
<proteinExistence type="predicted"/>
<dbReference type="Proteomes" id="UP000299367">
    <property type="component" value="Unassembled WGS sequence"/>
</dbReference>
<keyword evidence="1" id="KW-0808">Transferase</keyword>
<dbReference type="AlphaFoldDB" id="A0A480AFE7"/>
<dbReference type="GO" id="GO:0032259">
    <property type="term" value="P:methylation"/>
    <property type="evidence" value="ECO:0007669"/>
    <property type="project" value="UniProtKB-KW"/>
</dbReference>
<dbReference type="SUPFAM" id="SSF53448">
    <property type="entry name" value="Nucleotide-diphospho-sugar transferases"/>
    <property type="match status" value="1"/>
</dbReference>
<accession>A0A480AFE7</accession>
<dbReference type="GO" id="GO:0008168">
    <property type="term" value="F:methyltransferase activity"/>
    <property type="evidence" value="ECO:0007669"/>
    <property type="project" value="UniProtKB-KW"/>
</dbReference>
<dbReference type="EMBL" id="BJCF01000012">
    <property type="protein sequence ID" value="GCL41811.1"/>
    <property type="molecule type" value="Genomic_DNA"/>
</dbReference>
<keyword evidence="1" id="KW-0489">Methyltransferase</keyword>
<dbReference type="InterPro" id="IPR029044">
    <property type="entry name" value="Nucleotide-diphossugar_trans"/>
</dbReference>
<sequence length="302" mass="34848">MKTPVAFIIFNRPDTTKRVFEAIRDAKPPKLLVIADGPRADRPGEAEKCAAARAIIEGVDWECEVLTNYSDVNLGCGKRVSTGIDWVFDQVEEAIILEDDCLPDPTFFEFCEVILDKYRDDERIMMVSGTNYLGTWKSTIQSYHFSYYGGIWGWASWKRAWKHYDYEMKLWADTEVKARSRDVLASEKQYVHRKKIWEQVSNGMIDTWDYQWGFARLVQSGLSIVPSVNLISNIGFGNDATHTKSADSAVANIKSTEIEFPLKINKFTVVDRDYDRKLFHKLIKNKNIFDRIKSKLLKFGNK</sequence>
<evidence type="ECO:0000313" key="1">
    <source>
        <dbReference type="EMBL" id="GCL41811.1"/>
    </source>
</evidence>
<evidence type="ECO:0000313" key="2">
    <source>
        <dbReference type="Proteomes" id="UP000299367"/>
    </source>
</evidence>
<dbReference type="RefSeq" id="WP_137907493.1">
    <property type="nucleotide sequence ID" value="NZ_BJCF01000012.1"/>
</dbReference>
<protein>
    <submittedName>
        <fullName evidence="1">Methyltransferase FkbM</fullName>
    </submittedName>
</protein>
<gene>
    <name evidence="1" type="ORF">NIES80_15080</name>
</gene>
<dbReference type="Gene3D" id="3.90.550.10">
    <property type="entry name" value="Spore Coat Polysaccharide Biosynthesis Protein SpsA, Chain A"/>
    <property type="match status" value="1"/>
</dbReference>
<organism evidence="1 2">
    <name type="scientific">Dolichospermum planctonicum</name>
    <dbReference type="NCBI Taxonomy" id="136072"/>
    <lineage>
        <taxon>Bacteria</taxon>
        <taxon>Bacillati</taxon>
        <taxon>Cyanobacteriota</taxon>
        <taxon>Cyanophyceae</taxon>
        <taxon>Nostocales</taxon>
        <taxon>Aphanizomenonaceae</taxon>
        <taxon>Dolichospermum</taxon>
    </lineage>
</organism>
<dbReference type="OrthoDB" id="5180856at2"/>
<name>A0A480AFE7_9CYAN</name>
<reference evidence="2" key="1">
    <citation type="submission" date="2019-02" db="EMBL/GenBank/DDBJ databases">
        <title>Draft genome sequence of Dolichospermum planctonicum NIES-80.</title>
        <authorList>
            <person name="Yamaguchi H."/>
            <person name="Suzuki S."/>
            <person name="Kawachi M."/>
        </authorList>
    </citation>
    <scope>NUCLEOTIDE SEQUENCE [LARGE SCALE GENOMIC DNA]</scope>
    <source>
        <strain evidence="2">NIES-80</strain>
    </source>
</reference>